<evidence type="ECO:0000313" key="3">
    <source>
        <dbReference type="Proteomes" id="UP001597438"/>
    </source>
</evidence>
<dbReference type="Gene3D" id="3.40.50.1820">
    <property type="entry name" value="alpha/beta hydrolase"/>
    <property type="match status" value="1"/>
</dbReference>
<name>A0ABW5X8E8_9FLAO</name>
<dbReference type="PANTHER" id="PTHR43722:SF1">
    <property type="entry name" value="PROLINE IMINOPEPTIDASE"/>
    <property type="match status" value="1"/>
</dbReference>
<dbReference type="Proteomes" id="UP001597438">
    <property type="component" value="Unassembled WGS sequence"/>
</dbReference>
<dbReference type="RefSeq" id="WP_251740655.1">
    <property type="nucleotide sequence ID" value="NZ_JBHUOJ010000033.1"/>
</dbReference>
<dbReference type="SUPFAM" id="SSF53474">
    <property type="entry name" value="alpha/beta-Hydrolases"/>
    <property type="match status" value="1"/>
</dbReference>
<protein>
    <recommendedName>
        <fullName evidence="1">Proline iminopeptidase</fullName>
    </recommendedName>
</protein>
<comment type="caution">
    <text evidence="2">The sequence shown here is derived from an EMBL/GenBank/DDBJ whole genome shotgun (WGS) entry which is preliminary data.</text>
</comment>
<dbReference type="InterPro" id="IPR029058">
    <property type="entry name" value="AB_hydrolase_fold"/>
</dbReference>
<dbReference type="EMBL" id="JBHUOJ010000033">
    <property type="protein sequence ID" value="MFD2834722.1"/>
    <property type="molecule type" value="Genomic_DNA"/>
</dbReference>
<dbReference type="GO" id="GO:0016787">
    <property type="term" value="F:hydrolase activity"/>
    <property type="evidence" value="ECO:0007669"/>
    <property type="project" value="UniProtKB-KW"/>
</dbReference>
<gene>
    <name evidence="2" type="ORF">ACFSYS_15630</name>
</gene>
<sequence length="163" mass="19030">MGWKTISRDMGKIQKNVPDDSQIPIINYYSEKIINGTPAEKKHFSYEWSFYEISIYKKGITKKEVEKILEQIPYESLSILETYYLKNDCFIEENYILDNLKQIEQIPIKIVHGKDDAICPVKSAIELDSRLKNSEIFIVDGGHSDSEPEIEKKLIEILNKNVW</sequence>
<evidence type="ECO:0000313" key="2">
    <source>
        <dbReference type="EMBL" id="MFD2834722.1"/>
    </source>
</evidence>
<accession>A0ABW5X8E8</accession>
<organism evidence="2 3">
    <name type="scientific">Christiangramia antarctica</name>
    <dbReference type="NCBI Taxonomy" id="2058158"/>
    <lineage>
        <taxon>Bacteria</taxon>
        <taxon>Pseudomonadati</taxon>
        <taxon>Bacteroidota</taxon>
        <taxon>Flavobacteriia</taxon>
        <taxon>Flavobacteriales</taxon>
        <taxon>Flavobacteriaceae</taxon>
        <taxon>Christiangramia</taxon>
    </lineage>
</organism>
<proteinExistence type="predicted"/>
<keyword evidence="2" id="KW-0378">Hydrolase</keyword>
<dbReference type="PANTHER" id="PTHR43722">
    <property type="entry name" value="PROLINE IMINOPEPTIDASE"/>
    <property type="match status" value="1"/>
</dbReference>
<dbReference type="InterPro" id="IPR005944">
    <property type="entry name" value="Pro_iminopeptidase"/>
</dbReference>
<reference evidence="3" key="1">
    <citation type="journal article" date="2019" name="Int. J. Syst. Evol. Microbiol.">
        <title>The Global Catalogue of Microorganisms (GCM) 10K type strain sequencing project: providing services to taxonomists for standard genome sequencing and annotation.</title>
        <authorList>
            <consortium name="The Broad Institute Genomics Platform"/>
            <consortium name="The Broad Institute Genome Sequencing Center for Infectious Disease"/>
            <person name="Wu L."/>
            <person name="Ma J."/>
        </authorList>
    </citation>
    <scope>NUCLEOTIDE SEQUENCE [LARGE SCALE GENOMIC DNA]</scope>
    <source>
        <strain evidence="3">KCTC 52925</strain>
    </source>
</reference>
<evidence type="ECO:0000256" key="1">
    <source>
        <dbReference type="ARBA" id="ARBA00021843"/>
    </source>
</evidence>
<keyword evidence="3" id="KW-1185">Reference proteome</keyword>